<dbReference type="PANTHER" id="PTHR33165">
    <property type="entry name" value="F-BOX DOMAIN CONTAINING PROTEIN-LIKE-RELATED"/>
    <property type="match status" value="1"/>
</dbReference>
<gene>
    <name evidence="2" type="ORF">EJB05_11681</name>
</gene>
<reference evidence="2 3" key="1">
    <citation type="journal article" date="2019" name="Sci. Rep.">
        <title>A high-quality genome of Eragrostis curvula grass provides insights into Poaceae evolution and supports new strategies to enhance forage quality.</title>
        <authorList>
            <person name="Carballo J."/>
            <person name="Santos B.A.C.M."/>
            <person name="Zappacosta D."/>
            <person name="Garbus I."/>
            <person name="Selva J.P."/>
            <person name="Gallo C.A."/>
            <person name="Diaz A."/>
            <person name="Albertini E."/>
            <person name="Caccamo M."/>
            <person name="Echenique V."/>
        </authorList>
    </citation>
    <scope>NUCLEOTIDE SEQUENCE [LARGE SCALE GENOMIC DNA]</scope>
    <source>
        <strain evidence="3">cv. Victoria</strain>
        <tissue evidence="2">Leaf</tissue>
    </source>
</reference>
<feature type="non-terminal residue" evidence="2">
    <location>
        <position position="1"/>
    </location>
</feature>
<keyword evidence="3" id="KW-1185">Reference proteome</keyword>
<dbReference type="Gramene" id="TVU38318">
    <property type="protein sequence ID" value="TVU38318"/>
    <property type="gene ID" value="EJB05_11681"/>
</dbReference>
<dbReference type="PANTHER" id="PTHR33165:SF57">
    <property type="entry name" value="OS10G0568000 PROTEIN"/>
    <property type="match status" value="1"/>
</dbReference>
<organism evidence="2 3">
    <name type="scientific">Eragrostis curvula</name>
    <name type="common">weeping love grass</name>
    <dbReference type="NCBI Taxonomy" id="38414"/>
    <lineage>
        <taxon>Eukaryota</taxon>
        <taxon>Viridiplantae</taxon>
        <taxon>Streptophyta</taxon>
        <taxon>Embryophyta</taxon>
        <taxon>Tracheophyta</taxon>
        <taxon>Spermatophyta</taxon>
        <taxon>Magnoliopsida</taxon>
        <taxon>Liliopsida</taxon>
        <taxon>Poales</taxon>
        <taxon>Poaceae</taxon>
        <taxon>PACMAD clade</taxon>
        <taxon>Chloridoideae</taxon>
        <taxon>Eragrostideae</taxon>
        <taxon>Eragrostidinae</taxon>
        <taxon>Eragrostis</taxon>
    </lineage>
</organism>
<evidence type="ECO:0000259" key="1">
    <source>
        <dbReference type="Pfam" id="PF03478"/>
    </source>
</evidence>
<name>A0A5J9VR77_9POAL</name>
<sequence length="311" mass="34966">MLGTAFSATRRHRFLNVSTGECVRMDLPELDDHHTLLFLTPEFLLLLLHEPTLVVHLLNPLTRQLTDLPQVTELLSPDLQRVRRSKDPIGDTLGTYGAGVTDDSTVAIYFSSQTLLAVAKPGDERWNVVHKQYLDSTLPFAESGQPPRLLMAVERGNLFRFSQMTDNLHLVDNAGELMLVHRWLCHLPENKGCMKYRVYRVDWDSRVLVPVNSFGGRAVFMGRFRTISVLAEALPSVKANTLYLGFDCEEKTMMNQIDGYNLADGSSEPCNLDFWLEMEPPCSVVDCLSHCIQGSGSELAFPELIVQSLNI</sequence>
<dbReference type="Pfam" id="PF03478">
    <property type="entry name" value="Beta-prop_KIB1-4"/>
    <property type="match status" value="1"/>
</dbReference>
<accession>A0A5J9VR77</accession>
<feature type="domain" description="KIB1-4 beta-propeller" evidence="1">
    <location>
        <begin position="14"/>
        <end position="247"/>
    </location>
</feature>
<evidence type="ECO:0000313" key="3">
    <source>
        <dbReference type="Proteomes" id="UP000324897"/>
    </source>
</evidence>
<comment type="caution">
    <text evidence="2">The sequence shown here is derived from an EMBL/GenBank/DDBJ whole genome shotgun (WGS) entry which is preliminary data.</text>
</comment>
<evidence type="ECO:0000313" key="2">
    <source>
        <dbReference type="EMBL" id="TVU38318.1"/>
    </source>
</evidence>
<dbReference type="AlphaFoldDB" id="A0A5J9VR77"/>
<dbReference type="OrthoDB" id="653077at2759"/>
<dbReference type="Proteomes" id="UP000324897">
    <property type="component" value="Chromosome 4"/>
</dbReference>
<protein>
    <recommendedName>
        <fullName evidence="1">KIB1-4 beta-propeller domain-containing protein</fullName>
    </recommendedName>
</protein>
<dbReference type="EMBL" id="RWGY01000007">
    <property type="protein sequence ID" value="TVU38318.1"/>
    <property type="molecule type" value="Genomic_DNA"/>
</dbReference>
<proteinExistence type="predicted"/>
<dbReference type="InterPro" id="IPR005174">
    <property type="entry name" value="KIB1-4_b-propeller"/>
</dbReference>